<protein>
    <submittedName>
        <fullName evidence="1">30982_t:CDS:1</fullName>
    </submittedName>
</protein>
<keyword evidence="2" id="KW-1185">Reference proteome</keyword>
<evidence type="ECO:0000313" key="2">
    <source>
        <dbReference type="Proteomes" id="UP000789920"/>
    </source>
</evidence>
<organism evidence="1 2">
    <name type="scientific">Racocetra persica</name>
    <dbReference type="NCBI Taxonomy" id="160502"/>
    <lineage>
        <taxon>Eukaryota</taxon>
        <taxon>Fungi</taxon>
        <taxon>Fungi incertae sedis</taxon>
        <taxon>Mucoromycota</taxon>
        <taxon>Glomeromycotina</taxon>
        <taxon>Glomeromycetes</taxon>
        <taxon>Diversisporales</taxon>
        <taxon>Gigasporaceae</taxon>
        <taxon>Racocetra</taxon>
    </lineage>
</organism>
<feature type="non-terminal residue" evidence="1">
    <location>
        <position position="373"/>
    </location>
</feature>
<proteinExistence type="predicted"/>
<feature type="non-terminal residue" evidence="1">
    <location>
        <position position="1"/>
    </location>
</feature>
<gene>
    <name evidence="1" type="ORF">RPERSI_LOCUS27073</name>
</gene>
<comment type="caution">
    <text evidence="1">The sequence shown here is derived from an EMBL/GenBank/DDBJ whole genome shotgun (WGS) entry which is preliminary data.</text>
</comment>
<dbReference type="Proteomes" id="UP000789920">
    <property type="component" value="Unassembled WGS sequence"/>
</dbReference>
<reference evidence="1" key="1">
    <citation type="submission" date="2021-06" db="EMBL/GenBank/DDBJ databases">
        <authorList>
            <person name="Kallberg Y."/>
            <person name="Tangrot J."/>
            <person name="Rosling A."/>
        </authorList>
    </citation>
    <scope>NUCLEOTIDE SEQUENCE</scope>
    <source>
        <strain evidence="1">MA461A</strain>
    </source>
</reference>
<accession>A0ACA9S6I5</accession>
<sequence>HAETLVNLMDNENDEKASEEKIENEYEKNFKETIGETTASHEIHQTKSFQHEEQIKTADAEMIKESNAKETTDEAVKAVETTLQDKQELTDKHVKITNIETTNEINLKETIGKISKDLEPISVSDILHPELLQHEQVLESVGEVNSTSKHDINIELFQHEQVSVEDDVEPTPTVGIPYVESSQHDQKLTEQTKATDTEIIDESAIKETSEEINAVNVSHMEPLQHEQDLTVENMESLQHEQDLTVENMESLQHEQDLTREIMESLQHEQDLTRENIEITDTSAIDVPYPGSSHLEQELIKEQVKVTDIKKTEESATGLSSAIDVPYTEPNKELVEDQFKTADIEPIGEIPNENVVERESGHPVIDTLPFGAPE</sequence>
<dbReference type="EMBL" id="CAJVQC010094495">
    <property type="protein sequence ID" value="CAG8827832.1"/>
    <property type="molecule type" value="Genomic_DNA"/>
</dbReference>
<evidence type="ECO:0000313" key="1">
    <source>
        <dbReference type="EMBL" id="CAG8827832.1"/>
    </source>
</evidence>
<name>A0ACA9S6I5_9GLOM</name>